<keyword evidence="1" id="KW-0378">Hydrolase</keyword>
<reference evidence="1" key="1">
    <citation type="journal article" date="2021" name="Proc. Natl. Acad. Sci. U.S.A.">
        <title>A Catalog of Tens of Thousands of Viruses from Human Metagenomes Reveals Hidden Associations with Chronic Diseases.</title>
        <authorList>
            <person name="Tisza M.J."/>
            <person name="Buck C.B."/>
        </authorList>
    </citation>
    <scope>NUCLEOTIDE SEQUENCE</scope>
    <source>
        <strain evidence="1">CtXXl13</strain>
    </source>
</reference>
<dbReference type="Pfam" id="PF20034">
    <property type="entry name" value="Peptidase_S80"/>
    <property type="match status" value="1"/>
</dbReference>
<protein>
    <submittedName>
        <fullName evidence="1">Prohead core protein serine protease</fullName>
    </submittedName>
</protein>
<keyword evidence="1" id="KW-0645">Protease</keyword>
<organism evidence="1">
    <name type="scientific">Myoviridae sp. ctXXl13</name>
    <dbReference type="NCBI Taxonomy" id="2827691"/>
    <lineage>
        <taxon>Viruses</taxon>
        <taxon>Duplodnaviria</taxon>
        <taxon>Heunggongvirae</taxon>
        <taxon>Uroviricota</taxon>
        <taxon>Caudoviricetes</taxon>
    </lineage>
</organism>
<dbReference type="InterPro" id="IPR045405">
    <property type="entry name" value="Peptidase_S80"/>
</dbReference>
<dbReference type="EMBL" id="BK032836">
    <property type="protein sequence ID" value="DAF63238.1"/>
    <property type="molecule type" value="Genomic_DNA"/>
</dbReference>
<accession>A0A8S5TIX5</accession>
<sequence length="298" mass="34124">MDRENIALLYLAEQTSPENYEMKNLNIMESIGSFFVEFDAVLHSFDVLNINKRIYQLMNVRDCYNKSDEIQSYIRKNGWFGEMDHPGQDFENMQLTAQRVQKIHMPNRSHKIMNPIFNESTNLLTAKIQTASGTDAGIGMAREIVQGLIPSFSCRSVARMNVQNGKPIVSMRKLITYDWVLYPSHKEATMIGKPTLRVGQKEKLLLESANTMLGVEPIFKKRSKDVCIDMSQFSDFKEFISEFDSNTNVVLESVGCDYNDINTFDTNGNIVINTEGNKIFVNTNMKTKKKIEDFLSSF</sequence>
<evidence type="ECO:0000313" key="1">
    <source>
        <dbReference type="EMBL" id="DAF63238.1"/>
    </source>
</evidence>
<dbReference type="GO" id="GO:0006508">
    <property type="term" value="P:proteolysis"/>
    <property type="evidence" value="ECO:0007669"/>
    <property type="project" value="UniProtKB-KW"/>
</dbReference>
<dbReference type="GO" id="GO:0008233">
    <property type="term" value="F:peptidase activity"/>
    <property type="evidence" value="ECO:0007669"/>
    <property type="project" value="UniProtKB-KW"/>
</dbReference>
<proteinExistence type="predicted"/>
<name>A0A8S5TIX5_9CAUD</name>